<organism evidence="2 3">
    <name type="scientific">Mesobacillus persicus</name>
    <dbReference type="NCBI Taxonomy" id="930146"/>
    <lineage>
        <taxon>Bacteria</taxon>
        <taxon>Bacillati</taxon>
        <taxon>Bacillota</taxon>
        <taxon>Bacilli</taxon>
        <taxon>Bacillales</taxon>
        <taxon>Bacillaceae</taxon>
        <taxon>Mesobacillus</taxon>
    </lineage>
</organism>
<dbReference type="AlphaFoldDB" id="A0A1H8E5M3"/>
<name>A0A1H8E5M3_9BACI</name>
<evidence type="ECO:0000313" key="2">
    <source>
        <dbReference type="EMBL" id="SEN14745.1"/>
    </source>
</evidence>
<gene>
    <name evidence="2" type="ORF">SAMN05192533_109168</name>
</gene>
<dbReference type="Pfam" id="PF11151">
    <property type="entry name" value="DUF2929"/>
    <property type="match status" value="1"/>
</dbReference>
<evidence type="ECO:0000313" key="3">
    <source>
        <dbReference type="Proteomes" id="UP000198553"/>
    </source>
</evidence>
<accession>A0A1H8E5M3</accession>
<sequence length="63" mass="7132">MRYFWTLFWTFLLIQMLTYVTGSMLGVGYDLQTGIILTVVTTILVYIVPLVLPEGPADEHGSH</sequence>
<dbReference type="InterPro" id="IPR021324">
    <property type="entry name" value="DUF2929"/>
</dbReference>
<dbReference type="OrthoDB" id="2440739at2"/>
<keyword evidence="1" id="KW-0472">Membrane</keyword>
<evidence type="ECO:0008006" key="4">
    <source>
        <dbReference type="Google" id="ProtNLM"/>
    </source>
</evidence>
<proteinExistence type="predicted"/>
<evidence type="ECO:0000256" key="1">
    <source>
        <dbReference type="SAM" id="Phobius"/>
    </source>
</evidence>
<protein>
    <recommendedName>
        <fullName evidence="4">DUF2929 domain-containing protein</fullName>
    </recommendedName>
</protein>
<dbReference type="Proteomes" id="UP000198553">
    <property type="component" value="Unassembled WGS sequence"/>
</dbReference>
<reference evidence="3" key="1">
    <citation type="submission" date="2016-10" db="EMBL/GenBank/DDBJ databases">
        <authorList>
            <person name="Varghese N."/>
            <person name="Submissions S."/>
        </authorList>
    </citation>
    <scope>NUCLEOTIDE SEQUENCE [LARGE SCALE GENOMIC DNA]</scope>
    <source>
        <strain evidence="3">B48,IBRC-M 10115,DSM 25386,CECT 8001</strain>
    </source>
</reference>
<dbReference type="EMBL" id="FOBW01000009">
    <property type="protein sequence ID" value="SEN14745.1"/>
    <property type="molecule type" value="Genomic_DNA"/>
</dbReference>
<keyword evidence="3" id="KW-1185">Reference proteome</keyword>
<keyword evidence="1" id="KW-0812">Transmembrane</keyword>
<dbReference type="RefSeq" id="WP_090746707.1">
    <property type="nucleotide sequence ID" value="NZ_FOBW01000009.1"/>
</dbReference>
<feature type="transmembrane region" description="Helical" evidence="1">
    <location>
        <begin position="32"/>
        <end position="52"/>
    </location>
</feature>
<keyword evidence="1" id="KW-1133">Transmembrane helix</keyword>